<dbReference type="FunFam" id="3.40.50.300:FF:000469">
    <property type="entry name" value="MAGUK p55 subfamily member 5"/>
    <property type="match status" value="1"/>
</dbReference>
<feature type="domain" description="Guanylate kinase-like" evidence="8">
    <location>
        <begin position="1210"/>
        <end position="1390"/>
    </location>
</feature>
<evidence type="ECO:0000313" key="11">
    <source>
        <dbReference type="Proteomes" id="UP001153954"/>
    </source>
</evidence>
<dbReference type="Gene3D" id="2.30.42.10">
    <property type="match status" value="1"/>
</dbReference>
<feature type="coiled-coil region" evidence="5">
    <location>
        <begin position="93"/>
        <end position="148"/>
    </location>
</feature>
<dbReference type="Proteomes" id="UP001153954">
    <property type="component" value="Unassembled WGS sequence"/>
</dbReference>
<feature type="compositionally biased region" description="Basic and acidic residues" evidence="6">
    <location>
        <begin position="718"/>
        <end position="734"/>
    </location>
</feature>
<dbReference type="PROSITE" id="PS50002">
    <property type="entry name" value="SH3"/>
    <property type="match status" value="1"/>
</dbReference>
<dbReference type="PROSITE" id="PS50052">
    <property type="entry name" value="GUANYLATE_KINASE_2"/>
    <property type="match status" value="1"/>
</dbReference>
<reference evidence="10" key="1">
    <citation type="submission" date="2022-03" db="EMBL/GenBank/DDBJ databases">
        <authorList>
            <person name="Tunstrom K."/>
        </authorList>
    </citation>
    <scope>NUCLEOTIDE SEQUENCE</scope>
</reference>
<evidence type="ECO:0000259" key="8">
    <source>
        <dbReference type="PROSITE" id="PS50052"/>
    </source>
</evidence>
<dbReference type="GO" id="GO:0005911">
    <property type="term" value="C:cell-cell junction"/>
    <property type="evidence" value="ECO:0007669"/>
    <property type="project" value="UniProtKB-ARBA"/>
</dbReference>
<dbReference type="InterPro" id="IPR027417">
    <property type="entry name" value="P-loop_NTPase"/>
</dbReference>
<keyword evidence="3" id="KW-0677">Repeat</keyword>
<organism evidence="10 11">
    <name type="scientific">Euphydryas editha</name>
    <name type="common">Edith's checkerspot</name>
    <dbReference type="NCBI Taxonomy" id="104508"/>
    <lineage>
        <taxon>Eukaryota</taxon>
        <taxon>Metazoa</taxon>
        <taxon>Ecdysozoa</taxon>
        <taxon>Arthropoda</taxon>
        <taxon>Hexapoda</taxon>
        <taxon>Insecta</taxon>
        <taxon>Pterygota</taxon>
        <taxon>Neoptera</taxon>
        <taxon>Endopterygota</taxon>
        <taxon>Lepidoptera</taxon>
        <taxon>Glossata</taxon>
        <taxon>Ditrysia</taxon>
        <taxon>Papilionoidea</taxon>
        <taxon>Nymphalidae</taxon>
        <taxon>Nymphalinae</taxon>
        <taxon>Euphydryas</taxon>
    </lineage>
</organism>
<dbReference type="InterPro" id="IPR035601">
    <property type="entry name" value="MPP5_SH3"/>
</dbReference>
<keyword evidence="2 4" id="KW-0728">SH3 domain</keyword>
<feature type="region of interest" description="Disordered" evidence="6">
    <location>
        <begin position="1128"/>
        <end position="1155"/>
    </location>
</feature>
<feature type="compositionally biased region" description="Gly residues" evidence="6">
    <location>
        <begin position="1140"/>
        <end position="1150"/>
    </location>
</feature>
<dbReference type="PANTHER" id="PTHR23122">
    <property type="entry name" value="MEMBRANE-ASSOCIATED GUANYLATE KINASE MAGUK"/>
    <property type="match status" value="1"/>
</dbReference>
<dbReference type="FunFam" id="2.30.42.10:FF:000088">
    <property type="entry name" value="MAGUK p55 subfamily member 5"/>
    <property type="match status" value="1"/>
</dbReference>
<dbReference type="InterPro" id="IPR008144">
    <property type="entry name" value="Guanylate_kin-like_dom"/>
</dbReference>
<dbReference type="CDD" id="cd12036">
    <property type="entry name" value="SH3_MPP5"/>
    <property type="match status" value="1"/>
</dbReference>
<keyword evidence="11" id="KW-1185">Reference proteome</keyword>
<dbReference type="SUPFAM" id="SSF50156">
    <property type="entry name" value="PDZ domain-like"/>
    <property type="match status" value="1"/>
</dbReference>
<evidence type="ECO:0000256" key="1">
    <source>
        <dbReference type="ARBA" id="ARBA00007014"/>
    </source>
</evidence>
<dbReference type="Gene3D" id="2.30.30.40">
    <property type="entry name" value="SH3 Domains"/>
    <property type="match status" value="1"/>
</dbReference>
<evidence type="ECO:0000256" key="3">
    <source>
        <dbReference type="ARBA" id="ARBA00022737"/>
    </source>
</evidence>
<dbReference type="InterPro" id="IPR050716">
    <property type="entry name" value="MAGUK"/>
</dbReference>
<dbReference type="InterPro" id="IPR036034">
    <property type="entry name" value="PDZ_sf"/>
</dbReference>
<evidence type="ECO:0000259" key="9">
    <source>
        <dbReference type="PROSITE" id="PS50106"/>
    </source>
</evidence>
<dbReference type="CDD" id="cd00071">
    <property type="entry name" value="GMPK"/>
    <property type="match status" value="1"/>
</dbReference>
<dbReference type="GO" id="GO:0005886">
    <property type="term" value="C:plasma membrane"/>
    <property type="evidence" value="ECO:0007669"/>
    <property type="project" value="UniProtKB-ARBA"/>
</dbReference>
<dbReference type="SMART" id="SM00228">
    <property type="entry name" value="PDZ"/>
    <property type="match status" value="1"/>
</dbReference>
<evidence type="ECO:0000256" key="4">
    <source>
        <dbReference type="PROSITE-ProRule" id="PRU00192"/>
    </source>
</evidence>
<dbReference type="Pfam" id="PF00625">
    <property type="entry name" value="Guanylate_kin"/>
    <property type="match status" value="1"/>
</dbReference>
<feature type="region of interest" description="Disordered" evidence="6">
    <location>
        <begin position="1"/>
        <end position="86"/>
    </location>
</feature>
<dbReference type="Pfam" id="PF07653">
    <property type="entry name" value="SH3_2"/>
    <property type="match status" value="1"/>
</dbReference>
<dbReference type="PROSITE" id="PS00856">
    <property type="entry name" value="GUANYLATE_KINASE_1"/>
    <property type="match status" value="1"/>
</dbReference>
<dbReference type="InterPro" id="IPR001478">
    <property type="entry name" value="PDZ"/>
</dbReference>
<dbReference type="SMART" id="SM00326">
    <property type="entry name" value="SH3"/>
    <property type="match status" value="1"/>
</dbReference>
<dbReference type="InterPro" id="IPR036028">
    <property type="entry name" value="SH3-like_dom_sf"/>
</dbReference>
<dbReference type="FunFam" id="3.30.63.10:FF:000002">
    <property type="entry name" value="Guanylate kinase 1"/>
    <property type="match status" value="1"/>
</dbReference>
<evidence type="ECO:0000256" key="6">
    <source>
        <dbReference type="SAM" id="MobiDB-lite"/>
    </source>
</evidence>
<feature type="domain" description="PDZ" evidence="9">
    <location>
        <begin position="973"/>
        <end position="1052"/>
    </location>
</feature>
<sequence>MPLTSAERQKLYRQRLKEKNPEKFLLQKRKNAERTKQNRKKITEYSPSEQENIRKQWRERKKKNKQQQTSEVVPSVEHAQVSKQNRNNNRRVIYKLKIENNELREKVKKFNQLFKNIKQKLNRSVQKNNALLKTVKEKNKLIRDLKENSNSSAKTINDDLEKMTPSSKTNAYIHQHLPNIRPEEKERVKKALLEHHVIVESIKESYKNKKNQEKRLIKNVFSKSDTIHRYNMKTKIATYLGLKGKIRHYAPQKNKSSLIQAHLRAFYERDDVSKMTAGKNEIKTQRKQKKQRRYLLGTLRKLHQKYIHEGGKLSFATFKRYRPFYVLPPKAEKRDTCACKRHENLQMKATVLEATGLIGTKDLDELLGMVVCDIKSKKCAYGECELCKNKCVNFTIRDKKANDSISWYEWVLKPHEYKPKRNSDVTKTMKKISKEKKTGTLEILMESFQEDLQNFKTHSYNIIHQYQEYRRCTKNLDEHTVALHIDFSENYTCKLSTEIQAMHFDGSRQQISLHIGIMYSTNGNQSFASMSPNKEHGPDAIWAHLLPVLELIKRKMPKELGFPFSTWNFFEASHGKGAADGVGGAIKRRLDSFVLYGSDIPDAKTAYELLQASETEIQLFYIPDDAVLNESVNLITVLSDIRHTEENKSYFDLTQYGPFNLKEVDPKRDIIASSSKENIMPFVDKICAKTNNPNKRKLININRRKNKKHKTEYESSTDEMRDSTDNENEKKLDTNTEATGISLTSNENEEMKEQLRQRKEAEERIAAQNEFLRNSLRGSHKLQALESNPPSSTAFINDAYEEDASDEAAQLYAIVDYQEVCAALTRVQKALSSSGETALAARVAGAAGVLLCPALRTALATRSAVLTAVRHKRPGLSPPQTHRATDRLKDCIDVLGSHTASGGETSALAAELLSILGGLELESLIQAHDQAAALLDPSCFARGKRNKTGFNNYKGDDKYLPHSPDDSSENIKIIKIEKTNEPLGATVRNEGEAVIIGRIVRGGAAEKSGLLHEGDELLEVNGVSMRGKSVHEVCQVLGALAGTLSVVLAPRARPRPPPAHRVLHVRAHFDYDPEDDVYIPCRELGISFQKGDVLHVISREDPNWWQAFREGEEDQTLAGLIPSQAFQHQRESMKQSLAGEAGGAGGGAGGARRARKGATLLCGRARRRKPRKATSEAGYPLYAAPGDDAEPDEILTYEEVALYYPRASHKRPIVLIGPPNIGRHELRQRLMEDSSRFAAAVPHTSRTRKDHEAAGQDYHFISRAQFEADILNRKFVEHGEYEKAYYGTSLEAIREVVNSGKICVLNLHPQSLKILRNSDLKPYTVFVAPPSLEKLRQKKIRNGEAFKEEELKEIIATARDMELRWGHLFDMIIINNDTQRAYQQLLNEINSLEREPQWVPAHWLKQT</sequence>
<evidence type="ECO:0000256" key="2">
    <source>
        <dbReference type="ARBA" id="ARBA00022443"/>
    </source>
</evidence>
<dbReference type="InterPro" id="IPR008145">
    <property type="entry name" value="GK/Ca_channel_bsu"/>
</dbReference>
<dbReference type="Gene3D" id="3.40.50.300">
    <property type="entry name" value="P-loop containing nucleotide triphosphate hydrolases"/>
    <property type="match status" value="1"/>
</dbReference>
<evidence type="ECO:0008006" key="12">
    <source>
        <dbReference type="Google" id="ProtNLM"/>
    </source>
</evidence>
<gene>
    <name evidence="10" type="ORF">EEDITHA_LOCUS6073</name>
</gene>
<proteinExistence type="inferred from homology"/>
<evidence type="ECO:0000259" key="7">
    <source>
        <dbReference type="PROSITE" id="PS50002"/>
    </source>
</evidence>
<dbReference type="SMART" id="SM00072">
    <property type="entry name" value="GuKc"/>
    <property type="match status" value="1"/>
</dbReference>
<feature type="domain" description="SH3" evidence="7">
    <location>
        <begin position="1060"/>
        <end position="1131"/>
    </location>
</feature>
<feature type="region of interest" description="Disordered" evidence="6">
    <location>
        <begin position="702"/>
        <end position="737"/>
    </location>
</feature>
<protein>
    <recommendedName>
        <fullName evidence="12">MAGUK p55 subfamily member 5</fullName>
    </recommendedName>
</protein>
<evidence type="ECO:0000313" key="10">
    <source>
        <dbReference type="EMBL" id="CAH2090075.1"/>
    </source>
</evidence>
<dbReference type="EMBL" id="CAKOGL010000009">
    <property type="protein sequence ID" value="CAH2090075.1"/>
    <property type="molecule type" value="Genomic_DNA"/>
</dbReference>
<name>A0AAU9TWX3_EUPED</name>
<feature type="coiled-coil region" evidence="5">
    <location>
        <begin position="741"/>
        <end position="771"/>
    </location>
</feature>
<dbReference type="PROSITE" id="PS50106">
    <property type="entry name" value="PDZ"/>
    <property type="match status" value="1"/>
</dbReference>
<dbReference type="SUPFAM" id="SSF50044">
    <property type="entry name" value="SH3-domain"/>
    <property type="match status" value="1"/>
</dbReference>
<accession>A0AAU9TWX3</accession>
<evidence type="ECO:0000256" key="5">
    <source>
        <dbReference type="SAM" id="Coils"/>
    </source>
</evidence>
<comment type="similarity">
    <text evidence="1">Belongs to the MAGUK family.</text>
</comment>
<feature type="compositionally biased region" description="Basic and acidic residues" evidence="6">
    <location>
        <begin position="7"/>
        <end position="22"/>
    </location>
</feature>
<comment type="caution">
    <text evidence="10">The sequence shown here is derived from an EMBL/GenBank/DDBJ whole genome shotgun (WGS) entry which is preliminary data.</text>
</comment>
<dbReference type="InterPro" id="IPR020590">
    <property type="entry name" value="Guanylate_kinase_CS"/>
</dbReference>
<keyword evidence="5" id="KW-0175">Coiled coil</keyword>
<dbReference type="CDD" id="cd06798">
    <property type="entry name" value="PDZ_MPP5-like"/>
    <property type="match status" value="1"/>
</dbReference>
<dbReference type="SUPFAM" id="SSF52540">
    <property type="entry name" value="P-loop containing nucleoside triphosphate hydrolases"/>
    <property type="match status" value="1"/>
</dbReference>
<dbReference type="Pfam" id="PF00595">
    <property type="entry name" value="PDZ"/>
    <property type="match status" value="1"/>
</dbReference>
<dbReference type="InterPro" id="IPR001452">
    <property type="entry name" value="SH3_domain"/>
</dbReference>